<sequence length="274" mass="31721">MFRTEEILKAAKMPPEAIHMSRMIDAVYFPILVILLVGTYHMHFMLLAGDWDFWLDWKDRQWWPVVTPIVGITYCAAIMYYLWVNYRQPFGATLCVISLLIGEWLTRYWGFYWWSHYPINFVTPGIMLPGALMLDFTLYLTRNWLITALVGGGFFGLLFYPGNWAIFGPTHLPIVVEGTLLSMADYMGHLYVRTGTPEYTRLIEQGSLRTFGGHTTVIAAFFAAFVSMLMFTVWWYLGKVFCTAFFYVKGKRGRIVHREDVTAFGEEGFPEGIK</sequence>
<evidence type="ECO:0000256" key="4">
    <source>
        <dbReference type="ARBA" id="ARBA00023002"/>
    </source>
</evidence>
<dbReference type="FunFam" id="1.20.1450.10:FF:000001">
    <property type="entry name" value="Particulate methane monooxygenase beta subunit"/>
    <property type="match status" value="1"/>
</dbReference>
<feature type="transmembrane region" description="Helical" evidence="7">
    <location>
        <begin position="144"/>
        <end position="162"/>
    </location>
</feature>
<keyword evidence="9" id="KW-1185">Reference proteome</keyword>
<dbReference type="InterPro" id="IPR003393">
    <property type="entry name" value="NH3_CH4_mOase_A"/>
</dbReference>
<evidence type="ECO:0000256" key="1">
    <source>
        <dbReference type="ARBA" id="ARBA00004141"/>
    </source>
</evidence>
<feature type="transmembrane region" description="Helical" evidence="7">
    <location>
        <begin position="117"/>
        <end position="137"/>
    </location>
</feature>
<keyword evidence="3 7" id="KW-1133">Transmembrane helix</keyword>
<evidence type="ECO:0000313" key="8">
    <source>
        <dbReference type="EMBL" id="SDZ04661.1"/>
    </source>
</evidence>
<reference evidence="8 9" key="1">
    <citation type="submission" date="2016-10" db="EMBL/GenBank/DDBJ databases">
        <authorList>
            <person name="de Groot N.N."/>
        </authorList>
    </citation>
    <scope>NUCLEOTIDE SEQUENCE [LARGE SCALE GENOMIC DNA]</scope>
    <source>
        <strain evidence="8 9">Nm1</strain>
    </source>
</reference>
<keyword evidence="6 7" id="KW-0472">Membrane</keyword>
<dbReference type="Proteomes" id="UP000198640">
    <property type="component" value="Unassembled WGS sequence"/>
</dbReference>
<feature type="transmembrane region" description="Helical" evidence="7">
    <location>
        <begin position="217"/>
        <end position="248"/>
    </location>
</feature>
<dbReference type="Pfam" id="PF02461">
    <property type="entry name" value="AMO"/>
    <property type="match status" value="1"/>
</dbReference>
<comment type="subcellular location">
    <subcellularLocation>
        <location evidence="1">Membrane</location>
        <topology evidence="1">Multi-pass membrane protein</topology>
    </subcellularLocation>
</comment>
<evidence type="ECO:0000256" key="7">
    <source>
        <dbReference type="SAM" id="Phobius"/>
    </source>
</evidence>
<evidence type="ECO:0000256" key="5">
    <source>
        <dbReference type="ARBA" id="ARBA00023033"/>
    </source>
</evidence>
<evidence type="ECO:0000256" key="3">
    <source>
        <dbReference type="ARBA" id="ARBA00022989"/>
    </source>
</evidence>
<evidence type="ECO:0000313" key="9">
    <source>
        <dbReference type="Proteomes" id="UP000198640"/>
    </source>
</evidence>
<feature type="transmembrane region" description="Helical" evidence="7">
    <location>
        <begin position="21"/>
        <end position="42"/>
    </location>
</feature>
<gene>
    <name evidence="8" type="ORF">SAMN05421881_11133</name>
</gene>
<dbReference type="STRING" id="44576.SAMN05421881_11133"/>
<evidence type="ECO:0000256" key="6">
    <source>
        <dbReference type="ARBA" id="ARBA00023136"/>
    </source>
</evidence>
<dbReference type="GO" id="GO:0016020">
    <property type="term" value="C:membrane"/>
    <property type="evidence" value="ECO:0007669"/>
    <property type="project" value="UniProtKB-SubCell"/>
</dbReference>
<organism evidence="8 9">
    <name type="scientific">Nitrosomonas halophila</name>
    <dbReference type="NCBI Taxonomy" id="44576"/>
    <lineage>
        <taxon>Bacteria</taxon>
        <taxon>Pseudomonadati</taxon>
        <taxon>Pseudomonadota</taxon>
        <taxon>Betaproteobacteria</taxon>
        <taxon>Nitrosomonadales</taxon>
        <taxon>Nitrosomonadaceae</taxon>
        <taxon>Nitrosomonas</taxon>
    </lineage>
</organism>
<dbReference type="GO" id="GO:0004497">
    <property type="term" value="F:monooxygenase activity"/>
    <property type="evidence" value="ECO:0007669"/>
    <property type="project" value="UniProtKB-KW"/>
</dbReference>
<feature type="transmembrane region" description="Helical" evidence="7">
    <location>
        <begin position="90"/>
        <end position="111"/>
    </location>
</feature>
<name>A0A1H3PUN8_9PROT</name>
<dbReference type="NCBIfam" id="TIGR03080">
    <property type="entry name" value="CH4_NH3mon_ox_A"/>
    <property type="match status" value="1"/>
</dbReference>
<dbReference type="OrthoDB" id="9771627at2"/>
<feature type="transmembrane region" description="Helical" evidence="7">
    <location>
        <begin position="62"/>
        <end position="83"/>
    </location>
</feature>
<keyword evidence="5 8" id="KW-0503">Monooxygenase</keyword>
<dbReference type="RefSeq" id="WP_090415883.1">
    <property type="nucleotide sequence ID" value="NZ_FNOY01000113.1"/>
</dbReference>
<proteinExistence type="predicted"/>
<keyword evidence="4" id="KW-0560">Oxidoreductase</keyword>
<dbReference type="AlphaFoldDB" id="A0A1H3PUN8"/>
<dbReference type="InterPro" id="IPR037001">
    <property type="entry name" value="NH3/CH4_mOase_suA_sf"/>
</dbReference>
<dbReference type="EMBL" id="FNOY01000113">
    <property type="protein sequence ID" value="SDZ04661.1"/>
    <property type="molecule type" value="Genomic_DNA"/>
</dbReference>
<accession>A0A1H3PUN8</accession>
<dbReference type="NCBIfam" id="NF041557">
    <property type="entry name" value="AmoA_BACT"/>
    <property type="match status" value="1"/>
</dbReference>
<protein>
    <submittedName>
        <fullName evidence="8">Ammonia monooxygenase subunit A</fullName>
    </submittedName>
</protein>
<evidence type="ECO:0000256" key="2">
    <source>
        <dbReference type="ARBA" id="ARBA00022692"/>
    </source>
</evidence>
<keyword evidence="2 7" id="KW-0812">Transmembrane</keyword>
<dbReference type="Gene3D" id="1.20.1450.10">
    <property type="entry name" value="Ammonia/particulate methane monooxygenase, subunit A"/>
    <property type="match status" value="1"/>
</dbReference>